<organism evidence="3 4">
    <name type="scientific">Oculimacula yallundae</name>
    <dbReference type="NCBI Taxonomy" id="86028"/>
    <lineage>
        <taxon>Eukaryota</taxon>
        <taxon>Fungi</taxon>
        <taxon>Dikarya</taxon>
        <taxon>Ascomycota</taxon>
        <taxon>Pezizomycotina</taxon>
        <taxon>Leotiomycetes</taxon>
        <taxon>Helotiales</taxon>
        <taxon>Ploettnerulaceae</taxon>
        <taxon>Oculimacula</taxon>
    </lineage>
</organism>
<dbReference type="Pfam" id="PF02668">
    <property type="entry name" value="TauD"/>
    <property type="match status" value="1"/>
</dbReference>
<reference evidence="3 4" key="1">
    <citation type="journal article" date="2024" name="Commun. Biol.">
        <title>Comparative genomic analysis of thermophilic fungi reveals convergent evolutionary adaptations and gene losses.</title>
        <authorList>
            <person name="Steindorff A.S."/>
            <person name="Aguilar-Pontes M.V."/>
            <person name="Robinson A.J."/>
            <person name="Andreopoulos B."/>
            <person name="LaButti K."/>
            <person name="Kuo A."/>
            <person name="Mondo S."/>
            <person name="Riley R."/>
            <person name="Otillar R."/>
            <person name="Haridas S."/>
            <person name="Lipzen A."/>
            <person name="Grimwood J."/>
            <person name="Schmutz J."/>
            <person name="Clum A."/>
            <person name="Reid I.D."/>
            <person name="Moisan M.C."/>
            <person name="Butler G."/>
            <person name="Nguyen T.T.M."/>
            <person name="Dewar K."/>
            <person name="Conant G."/>
            <person name="Drula E."/>
            <person name="Henrissat B."/>
            <person name="Hansel C."/>
            <person name="Singer S."/>
            <person name="Hutchinson M.I."/>
            <person name="de Vries R.P."/>
            <person name="Natvig D.O."/>
            <person name="Powell A.J."/>
            <person name="Tsang A."/>
            <person name="Grigoriev I.V."/>
        </authorList>
    </citation>
    <scope>NUCLEOTIDE SEQUENCE [LARGE SCALE GENOMIC DNA]</scope>
    <source>
        <strain evidence="3 4">CBS 494.80</strain>
    </source>
</reference>
<evidence type="ECO:0000313" key="4">
    <source>
        <dbReference type="Proteomes" id="UP001595075"/>
    </source>
</evidence>
<proteinExistence type="predicted"/>
<gene>
    <name evidence="3" type="ORF">VTL71DRAFT_2522</name>
</gene>
<evidence type="ECO:0000313" key="3">
    <source>
        <dbReference type="EMBL" id="KAL2066451.1"/>
    </source>
</evidence>
<accession>A0ABR4CB20</accession>
<dbReference type="SUPFAM" id="SSF51197">
    <property type="entry name" value="Clavaminate synthase-like"/>
    <property type="match status" value="1"/>
</dbReference>
<dbReference type="Proteomes" id="UP001595075">
    <property type="component" value="Unassembled WGS sequence"/>
</dbReference>
<keyword evidence="4" id="KW-1185">Reference proteome</keyword>
<feature type="domain" description="TauD/TfdA-like" evidence="2">
    <location>
        <begin position="309"/>
        <end position="367"/>
    </location>
</feature>
<protein>
    <recommendedName>
        <fullName evidence="2">TauD/TfdA-like domain-containing protein</fullName>
    </recommendedName>
</protein>
<sequence length="430" mass="48583">MGVSYGLKDILYSYPSNIAHTAVPHFENPFIGQESPEPTIYAATFEFLMELSASTGGWSFQDGFDLRNKRRLLAKFSLKNYLNRGAVLAAGKRKENGASSPNAREGFPDQISLPAVWTFDILSIDLRLTPPEVEELENALYDFNSQAYLIPQRYLSQDLSAPDTWPKLRALSLEIHEGKGTIIVKGLQPDNYSLKDNIMIFAGLSSYIDDQRGSQSAQNDVMMLDPRPGFSDHGLPFHHDDHCDILALYVIETAHYGGTTRWALFGPLKVTKSLPLMFIDDRRIPFMNFTRFGLTGLPTYPRSPNSPKLTLEQADALDTIQYLAAKVAVDVKQEKGDILLINNRAVLHARDKIQDHLGDSARHLIRLCLRDSEYGRPIPENLKRRWGIIFDENQHEHGKWMLNKENDLAFVSNVKFDSALSEQEISYSHG</sequence>
<dbReference type="Gene3D" id="3.60.130.10">
    <property type="entry name" value="Clavaminate synthase-like"/>
    <property type="match status" value="2"/>
</dbReference>
<dbReference type="EMBL" id="JAZHXI010000011">
    <property type="protein sequence ID" value="KAL2066451.1"/>
    <property type="molecule type" value="Genomic_DNA"/>
</dbReference>
<dbReference type="InterPro" id="IPR003819">
    <property type="entry name" value="TauD/TfdA-like"/>
</dbReference>
<evidence type="ECO:0000259" key="2">
    <source>
        <dbReference type="Pfam" id="PF02668"/>
    </source>
</evidence>
<dbReference type="InterPro" id="IPR042098">
    <property type="entry name" value="TauD-like_sf"/>
</dbReference>
<name>A0ABR4CB20_9HELO</name>
<keyword evidence="1" id="KW-0560">Oxidoreductase</keyword>
<evidence type="ECO:0000256" key="1">
    <source>
        <dbReference type="ARBA" id="ARBA00023002"/>
    </source>
</evidence>
<comment type="caution">
    <text evidence="3">The sequence shown here is derived from an EMBL/GenBank/DDBJ whole genome shotgun (WGS) entry which is preliminary data.</text>
</comment>